<accession>A0A284VMG5</accession>
<evidence type="ECO:0000259" key="2">
    <source>
        <dbReference type="PROSITE" id="PS51898"/>
    </source>
</evidence>
<dbReference type="PANTHER" id="PTHR30349:SF87">
    <property type="entry name" value="TRANSPOSASE A"/>
    <property type="match status" value="1"/>
</dbReference>
<keyword evidence="4" id="KW-1185">Reference proteome</keyword>
<dbReference type="PANTHER" id="PTHR30349">
    <property type="entry name" value="PHAGE INTEGRASE-RELATED"/>
    <property type="match status" value="1"/>
</dbReference>
<dbReference type="InterPro" id="IPR050090">
    <property type="entry name" value="Tyrosine_recombinase_XerCD"/>
</dbReference>
<evidence type="ECO:0000313" key="3">
    <source>
        <dbReference type="EMBL" id="SNQ60387.1"/>
    </source>
</evidence>
<keyword evidence="1" id="KW-0233">DNA recombination</keyword>
<dbReference type="InterPro" id="IPR013762">
    <property type="entry name" value="Integrase-like_cat_sf"/>
</dbReference>
<sequence>MKSKSLKEYYEEKRANGVKESSINTIKWVLESLDRIKPLDKCNETDLKRIITKLDVTEKTMCLYKIYLKNYFRWRGEPEKVGWVRIKKVKTPIHEDSLLTPDEIKKLLDACQSPRDSSLIAILSESACRISEALNLNIGDLSKTDYGFKMRIRDGKTGARDIALISSVPHLTQWLNMHPLKNDTNAPLFASLGTRNHYERMAGHAVRKILRSIKKRAGIEKRVHPHLFRHTTLTNLAGDGMQESILRKLAGWSGSSDMPEIYIHVGNKDVEQAQLAFHGKAVAQRHLSQSPLTKECPNCHKEMPIEAQYCDNCSKHQELTPVVKRLLEENLENQRRITELERKGDEILKMVLAQGKEGTVKS</sequence>
<organism evidence="3 4">
    <name type="scientific">Candidatus Methanoperedens nitratireducens</name>
    <dbReference type="NCBI Taxonomy" id="1392998"/>
    <lineage>
        <taxon>Archaea</taxon>
        <taxon>Methanobacteriati</taxon>
        <taxon>Methanobacteriota</taxon>
        <taxon>Stenosarchaea group</taxon>
        <taxon>Methanomicrobia</taxon>
        <taxon>Methanosarcinales</taxon>
        <taxon>ANME-2 cluster</taxon>
        <taxon>Candidatus Methanoperedentaceae</taxon>
        <taxon>Candidatus Methanoperedens</taxon>
    </lineage>
</organism>
<dbReference type="Gene3D" id="1.10.443.10">
    <property type="entry name" value="Intergrase catalytic core"/>
    <property type="match status" value="1"/>
</dbReference>
<dbReference type="AlphaFoldDB" id="A0A284VMG5"/>
<dbReference type="SUPFAM" id="SSF56349">
    <property type="entry name" value="DNA breaking-rejoining enzymes"/>
    <property type="match status" value="1"/>
</dbReference>
<dbReference type="EMBL" id="FZMP01000090">
    <property type="protein sequence ID" value="SNQ60387.1"/>
    <property type="molecule type" value="Genomic_DNA"/>
</dbReference>
<dbReference type="RefSeq" id="WP_096204726.1">
    <property type="nucleotide sequence ID" value="NZ_FZMP01000090.1"/>
</dbReference>
<dbReference type="GO" id="GO:0003677">
    <property type="term" value="F:DNA binding"/>
    <property type="evidence" value="ECO:0007669"/>
    <property type="project" value="InterPro"/>
</dbReference>
<dbReference type="PROSITE" id="PS51898">
    <property type="entry name" value="TYR_RECOMBINASE"/>
    <property type="match status" value="1"/>
</dbReference>
<dbReference type="OrthoDB" id="144892at2157"/>
<proteinExistence type="predicted"/>
<name>A0A284VMG5_9EURY</name>
<evidence type="ECO:0000256" key="1">
    <source>
        <dbReference type="ARBA" id="ARBA00023172"/>
    </source>
</evidence>
<evidence type="ECO:0000313" key="4">
    <source>
        <dbReference type="Proteomes" id="UP000218615"/>
    </source>
</evidence>
<dbReference type="CDD" id="cd00397">
    <property type="entry name" value="DNA_BRE_C"/>
    <property type="match status" value="1"/>
</dbReference>
<dbReference type="InterPro" id="IPR011010">
    <property type="entry name" value="DNA_brk_join_enz"/>
</dbReference>
<dbReference type="GO" id="GO:0015074">
    <property type="term" value="P:DNA integration"/>
    <property type="evidence" value="ECO:0007669"/>
    <property type="project" value="InterPro"/>
</dbReference>
<dbReference type="Proteomes" id="UP000218615">
    <property type="component" value="Unassembled WGS sequence"/>
</dbReference>
<dbReference type="Pfam" id="PF00589">
    <property type="entry name" value="Phage_integrase"/>
    <property type="match status" value="1"/>
</dbReference>
<feature type="domain" description="Tyr recombinase" evidence="2">
    <location>
        <begin position="94"/>
        <end position="275"/>
    </location>
</feature>
<protein>
    <submittedName>
        <fullName evidence="3">Putative Integrase family protein</fullName>
    </submittedName>
</protein>
<gene>
    <name evidence="3" type="ORF">MNV_180019</name>
</gene>
<reference evidence="4" key="1">
    <citation type="submission" date="2017-06" db="EMBL/GenBank/DDBJ databases">
        <authorList>
            <person name="Cremers G."/>
        </authorList>
    </citation>
    <scope>NUCLEOTIDE SEQUENCE [LARGE SCALE GENOMIC DNA]</scope>
</reference>
<dbReference type="InterPro" id="IPR002104">
    <property type="entry name" value="Integrase_catalytic"/>
</dbReference>
<dbReference type="GO" id="GO:0006310">
    <property type="term" value="P:DNA recombination"/>
    <property type="evidence" value="ECO:0007669"/>
    <property type="project" value="UniProtKB-KW"/>
</dbReference>